<evidence type="ECO:0000313" key="1">
    <source>
        <dbReference type="EMBL" id="NWK05190.1"/>
    </source>
</evidence>
<organism evidence="1 2">
    <name type="scientific">Marine Group I thaumarchaeote</name>
    <dbReference type="NCBI Taxonomy" id="2511932"/>
    <lineage>
        <taxon>Archaea</taxon>
        <taxon>Nitrososphaerota</taxon>
        <taxon>Marine Group I</taxon>
    </lineage>
</organism>
<comment type="caution">
    <text evidence="1">The sequence shown here is derived from an EMBL/GenBank/DDBJ whole genome shotgun (WGS) entry which is preliminary data.</text>
</comment>
<evidence type="ECO:0000313" key="2">
    <source>
        <dbReference type="Proteomes" id="UP000526196"/>
    </source>
</evidence>
<reference evidence="1 2" key="1">
    <citation type="journal article" date="2019" name="Environ. Microbiol.">
        <title>Genomics insights into ecotype formation of ammonia-oxidizing archaea in the deep ocean.</title>
        <authorList>
            <person name="Wang Y."/>
            <person name="Huang J.M."/>
            <person name="Cui G.J."/>
            <person name="Nunoura T."/>
            <person name="Takaki Y."/>
            <person name="Li W.L."/>
            <person name="Li J."/>
            <person name="Gao Z.M."/>
            <person name="Takai K."/>
            <person name="Zhang A.Q."/>
            <person name="Stepanauskas R."/>
        </authorList>
    </citation>
    <scope>NUCLEOTIDE SEQUENCE [LARGE SCALE GENOMIC DNA]</scope>
    <source>
        <strain evidence="1 2">F20</strain>
    </source>
</reference>
<dbReference type="Proteomes" id="UP000526196">
    <property type="component" value="Unassembled WGS sequence"/>
</dbReference>
<protein>
    <submittedName>
        <fullName evidence="1">Uncharacterized protein</fullName>
    </submittedName>
</protein>
<dbReference type="AlphaFoldDB" id="A0A7K4NS70"/>
<proteinExistence type="predicted"/>
<sequence length="77" mass="8410">MAVPLTFLKPFLKAIKDFLDSISSGIRGIFHGDDGSIPGIRPIKEVGENIGEEVGEETPEIIQEIIGEFILVAIKFI</sequence>
<accession>A0A7K4NS70</accession>
<dbReference type="EMBL" id="JACASX010000004">
    <property type="protein sequence ID" value="NWK05190.1"/>
    <property type="molecule type" value="Genomic_DNA"/>
</dbReference>
<gene>
    <name evidence="1" type="ORF">HX833_03755</name>
</gene>
<name>A0A7K4NS70_9ARCH</name>